<keyword evidence="3 4" id="KW-0326">Glycosidase</keyword>
<dbReference type="InterPro" id="IPR013785">
    <property type="entry name" value="Aldolase_TIM"/>
</dbReference>
<reference evidence="6" key="1">
    <citation type="submission" date="2022-11" db="UniProtKB">
        <authorList>
            <consortium name="WormBaseParasite"/>
        </authorList>
    </citation>
    <scope>IDENTIFICATION</scope>
</reference>
<evidence type="ECO:0000313" key="5">
    <source>
        <dbReference type="Proteomes" id="UP000887577"/>
    </source>
</evidence>
<protein>
    <recommendedName>
        <fullName evidence="4">Alpha-galactosidase</fullName>
        <ecNumber evidence="4">3.2.1.-</ecNumber>
    </recommendedName>
</protein>
<dbReference type="PANTHER" id="PTHR11452:SF83">
    <property type="entry name" value="ALPHA-GALACTOSIDASE"/>
    <property type="match status" value="1"/>
</dbReference>
<evidence type="ECO:0000256" key="1">
    <source>
        <dbReference type="ARBA" id="ARBA00009743"/>
    </source>
</evidence>
<dbReference type="CDD" id="cd14792">
    <property type="entry name" value="GH27"/>
    <property type="match status" value="1"/>
</dbReference>
<evidence type="ECO:0000256" key="3">
    <source>
        <dbReference type="ARBA" id="ARBA00023295"/>
    </source>
</evidence>
<comment type="similarity">
    <text evidence="1 4">Belongs to the glycosyl hydrolase 27 family.</text>
</comment>
<dbReference type="PROSITE" id="PS00512">
    <property type="entry name" value="ALPHA_GALACTOSIDASE"/>
    <property type="match status" value="1"/>
</dbReference>
<dbReference type="PANTHER" id="PTHR11452">
    <property type="entry name" value="ALPHA-GALACTOSIDASE/ALPHA-N-ACETYLGALACTOSAMINIDASE"/>
    <property type="match status" value="1"/>
</dbReference>
<dbReference type="WBParaSite" id="PSU_v2.g9383.t1">
    <property type="protein sequence ID" value="PSU_v2.g9383.t1"/>
    <property type="gene ID" value="PSU_v2.g9383"/>
</dbReference>
<comment type="subunit">
    <text evidence="4">Homodimer.</text>
</comment>
<accession>A0A914ZGG7</accession>
<dbReference type="InterPro" id="IPR017853">
    <property type="entry name" value="GH"/>
</dbReference>
<sequence>MAKDGYKDVGYEYIHIDDCWMSMQRDRAGRLTANATRFPHGIKWLADYVHNLGLKFAIYEDYGTKTCGGYPGSLGHLQTDANTFAQWDVDYLKLDGCYAEESEMPKGYPEMERDLNATGRPIVYACSWPAYLISEQDKSIMEINFINY</sequence>
<keyword evidence="2 4" id="KW-0378">Hydrolase</keyword>
<dbReference type="EC" id="3.2.1.-" evidence="4"/>
<dbReference type="GO" id="GO:0016139">
    <property type="term" value="P:glycoside catabolic process"/>
    <property type="evidence" value="ECO:0007669"/>
    <property type="project" value="TreeGrafter"/>
</dbReference>
<evidence type="ECO:0000256" key="4">
    <source>
        <dbReference type="RuleBase" id="RU361168"/>
    </source>
</evidence>
<organism evidence="5 6">
    <name type="scientific">Panagrolaimus superbus</name>
    <dbReference type="NCBI Taxonomy" id="310955"/>
    <lineage>
        <taxon>Eukaryota</taxon>
        <taxon>Metazoa</taxon>
        <taxon>Ecdysozoa</taxon>
        <taxon>Nematoda</taxon>
        <taxon>Chromadorea</taxon>
        <taxon>Rhabditida</taxon>
        <taxon>Tylenchina</taxon>
        <taxon>Panagrolaimomorpha</taxon>
        <taxon>Panagrolaimoidea</taxon>
        <taxon>Panagrolaimidae</taxon>
        <taxon>Panagrolaimus</taxon>
    </lineage>
</organism>
<keyword evidence="4" id="KW-1015">Disulfide bond</keyword>
<dbReference type="PRINTS" id="PR00740">
    <property type="entry name" value="GLHYDRLASE27"/>
</dbReference>
<dbReference type="GO" id="GO:0005737">
    <property type="term" value="C:cytoplasm"/>
    <property type="evidence" value="ECO:0007669"/>
    <property type="project" value="TreeGrafter"/>
</dbReference>
<proteinExistence type="inferred from homology"/>
<name>A0A914ZGG7_9BILA</name>
<dbReference type="InterPro" id="IPR002241">
    <property type="entry name" value="Glyco_hydro_27"/>
</dbReference>
<evidence type="ECO:0000256" key="2">
    <source>
        <dbReference type="ARBA" id="ARBA00022801"/>
    </source>
</evidence>
<dbReference type="GO" id="GO:0004557">
    <property type="term" value="F:alpha-galactosidase activity"/>
    <property type="evidence" value="ECO:0007669"/>
    <property type="project" value="TreeGrafter"/>
</dbReference>
<keyword evidence="5" id="KW-1185">Reference proteome</keyword>
<dbReference type="Pfam" id="PF16499">
    <property type="entry name" value="Melibiase_2"/>
    <property type="match status" value="1"/>
</dbReference>
<dbReference type="AlphaFoldDB" id="A0A914ZGG7"/>
<evidence type="ECO:0000313" key="6">
    <source>
        <dbReference type="WBParaSite" id="PSU_v2.g9383.t1"/>
    </source>
</evidence>
<dbReference type="SUPFAM" id="SSF51445">
    <property type="entry name" value="(Trans)glycosidases"/>
    <property type="match status" value="1"/>
</dbReference>
<dbReference type="InterPro" id="IPR000111">
    <property type="entry name" value="Glyco_hydro_27/36_CS"/>
</dbReference>
<dbReference type="GO" id="GO:0009311">
    <property type="term" value="P:oligosaccharide metabolic process"/>
    <property type="evidence" value="ECO:0007669"/>
    <property type="project" value="TreeGrafter"/>
</dbReference>
<dbReference type="Proteomes" id="UP000887577">
    <property type="component" value="Unplaced"/>
</dbReference>
<dbReference type="Gene3D" id="3.20.20.70">
    <property type="entry name" value="Aldolase class I"/>
    <property type="match status" value="1"/>
</dbReference>